<dbReference type="EMBL" id="FSRN01000001">
    <property type="protein sequence ID" value="SIO22989.1"/>
    <property type="molecule type" value="Genomic_DNA"/>
</dbReference>
<dbReference type="eggNOG" id="COG0346">
    <property type="taxonomic scope" value="Bacteria"/>
</dbReference>
<sequence>MIKNVHHISAFTKSAKDNHFFYTTILGLRFVKNSVNQENTAIRHLFYGDYQGNPGTLLTFFELKTVGSAYNENNYFSTVTLKIPKGTLPYWKARLAYFSIQTTLDKEQHRLSFKDSDQFDLALIEVDDVILAANATKHSDIPAANQIIGIFDILLKVERPDETVSFLTEFLDLPLTSRTYQVQDTQQGVFTTIDFSRKTPLSRMGRGSIDHIAYTVASTDDLERLYQKALQLQLPIDQYIERGYFKSLYVREPNGLQIEIATATPGFTLDESIEELGNTLAIPDFLENKRAAIEAQLEDF</sequence>
<organism evidence="2 3">
    <name type="scientific">Carnobacterium alterfunditum</name>
    <dbReference type="NCBI Taxonomy" id="28230"/>
    <lineage>
        <taxon>Bacteria</taxon>
        <taxon>Bacillati</taxon>
        <taxon>Bacillota</taxon>
        <taxon>Bacilli</taxon>
        <taxon>Lactobacillales</taxon>
        <taxon>Carnobacteriaceae</taxon>
        <taxon>Carnobacterium</taxon>
    </lineage>
</organism>
<name>A0A1N6HTK8_9LACT</name>
<feature type="domain" description="VOC" evidence="1">
    <location>
        <begin position="149"/>
        <end position="263"/>
    </location>
</feature>
<dbReference type="GO" id="GO:0051213">
    <property type="term" value="F:dioxygenase activity"/>
    <property type="evidence" value="ECO:0007669"/>
    <property type="project" value="UniProtKB-KW"/>
</dbReference>
<dbReference type="InterPro" id="IPR052537">
    <property type="entry name" value="Extradiol_RC_dioxygenase"/>
</dbReference>
<dbReference type="Proteomes" id="UP000184758">
    <property type="component" value="Unassembled WGS sequence"/>
</dbReference>
<evidence type="ECO:0000313" key="3">
    <source>
        <dbReference type="Proteomes" id="UP000184758"/>
    </source>
</evidence>
<gene>
    <name evidence="2" type="ORF">SAMN05878443_2063</name>
</gene>
<reference evidence="3" key="1">
    <citation type="submission" date="2016-11" db="EMBL/GenBank/DDBJ databases">
        <authorList>
            <person name="Varghese N."/>
            <person name="Submissions S."/>
        </authorList>
    </citation>
    <scope>NUCLEOTIDE SEQUENCE [LARGE SCALE GENOMIC DNA]</scope>
    <source>
        <strain evidence="3">313</strain>
    </source>
</reference>
<dbReference type="AlphaFoldDB" id="A0A1N6HTK8"/>
<dbReference type="InterPro" id="IPR037523">
    <property type="entry name" value="VOC_core"/>
</dbReference>
<evidence type="ECO:0000259" key="1">
    <source>
        <dbReference type="PROSITE" id="PS51819"/>
    </source>
</evidence>
<dbReference type="SUPFAM" id="SSF54593">
    <property type="entry name" value="Glyoxalase/Bleomycin resistance protein/Dihydroxybiphenyl dioxygenase"/>
    <property type="match status" value="2"/>
</dbReference>
<dbReference type="PANTHER" id="PTHR36110:SF4">
    <property type="entry name" value="RING-CLEAVING DIOXYGENASE MHQA-RELATED"/>
    <property type="match status" value="1"/>
</dbReference>
<dbReference type="RefSeq" id="WP_034545804.1">
    <property type="nucleotide sequence ID" value="NZ_FSRN01000001.1"/>
</dbReference>
<proteinExistence type="predicted"/>
<keyword evidence="3" id="KW-1185">Reference proteome</keyword>
<keyword evidence="2" id="KW-0223">Dioxygenase</keyword>
<dbReference type="PANTHER" id="PTHR36110">
    <property type="entry name" value="RING-CLEAVING DIOXYGENASE MHQE-RELATED"/>
    <property type="match status" value="1"/>
</dbReference>
<keyword evidence="2" id="KW-0560">Oxidoreductase</keyword>
<dbReference type="Pfam" id="PF00903">
    <property type="entry name" value="Glyoxalase"/>
    <property type="match status" value="1"/>
</dbReference>
<dbReference type="Gene3D" id="3.10.180.10">
    <property type="entry name" value="2,3-Dihydroxybiphenyl 1,2-Dioxygenase, domain 1"/>
    <property type="match status" value="2"/>
</dbReference>
<evidence type="ECO:0000313" key="2">
    <source>
        <dbReference type="EMBL" id="SIO22989.1"/>
    </source>
</evidence>
<dbReference type="STRING" id="28230.SAMN05878443_2063"/>
<dbReference type="PROSITE" id="PS51819">
    <property type="entry name" value="VOC"/>
    <property type="match status" value="1"/>
</dbReference>
<accession>A0A1N6HTK8</accession>
<protein>
    <submittedName>
        <fullName evidence="2">Glyoxalase/Bleomycin resistance protein/Dioxygenase superfamily protein</fullName>
    </submittedName>
</protein>
<dbReference type="InterPro" id="IPR004360">
    <property type="entry name" value="Glyas_Fos-R_dOase_dom"/>
</dbReference>
<dbReference type="OrthoDB" id="9785698at2"/>
<dbReference type="InterPro" id="IPR029068">
    <property type="entry name" value="Glyas_Bleomycin-R_OHBP_Dase"/>
</dbReference>